<dbReference type="GO" id="GO:0004497">
    <property type="term" value="F:monooxygenase activity"/>
    <property type="evidence" value="ECO:0007669"/>
    <property type="project" value="UniProtKB-KW"/>
</dbReference>
<dbReference type="OrthoDB" id="1470350at2759"/>
<keyword evidence="8" id="KW-0472">Membrane</keyword>
<protein>
    <submittedName>
        <fullName evidence="9">Cytochrome P450</fullName>
    </submittedName>
</protein>
<keyword evidence="6" id="KW-0408">Iron</keyword>
<dbReference type="Pfam" id="PF00067">
    <property type="entry name" value="p450"/>
    <property type="match status" value="2"/>
</dbReference>
<keyword evidence="3" id="KW-0349">Heme</keyword>
<evidence type="ECO:0000256" key="1">
    <source>
        <dbReference type="ARBA" id="ARBA00001971"/>
    </source>
</evidence>
<evidence type="ECO:0000256" key="8">
    <source>
        <dbReference type="SAM" id="Phobius"/>
    </source>
</evidence>
<evidence type="ECO:0000256" key="4">
    <source>
        <dbReference type="ARBA" id="ARBA00022723"/>
    </source>
</evidence>
<gene>
    <name evidence="9" type="ORF">B0J13DRAFT_584496</name>
</gene>
<dbReference type="Proteomes" id="UP000717696">
    <property type="component" value="Unassembled WGS sequence"/>
</dbReference>
<comment type="similarity">
    <text evidence="2">Belongs to the cytochrome P450 family.</text>
</comment>
<feature type="transmembrane region" description="Helical" evidence="8">
    <location>
        <begin position="12"/>
        <end position="40"/>
    </location>
</feature>
<keyword evidence="10" id="KW-1185">Reference proteome</keyword>
<keyword evidence="8" id="KW-1133">Transmembrane helix</keyword>
<accession>A0A9P9EYZ0</accession>
<dbReference type="InterPro" id="IPR050121">
    <property type="entry name" value="Cytochrome_P450_monoxygenase"/>
</dbReference>
<dbReference type="Gene3D" id="1.10.630.10">
    <property type="entry name" value="Cytochrome P450"/>
    <property type="match status" value="1"/>
</dbReference>
<dbReference type="PANTHER" id="PTHR24305">
    <property type="entry name" value="CYTOCHROME P450"/>
    <property type="match status" value="1"/>
</dbReference>
<dbReference type="InterPro" id="IPR036396">
    <property type="entry name" value="Cyt_P450_sf"/>
</dbReference>
<keyword evidence="8" id="KW-0812">Transmembrane</keyword>
<name>A0A9P9EYZ0_9HYPO</name>
<organism evidence="9 10">
    <name type="scientific">Dactylonectria estremocensis</name>
    <dbReference type="NCBI Taxonomy" id="1079267"/>
    <lineage>
        <taxon>Eukaryota</taxon>
        <taxon>Fungi</taxon>
        <taxon>Dikarya</taxon>
        <taxon>Ascomycota</taxon>
        <taxon>Pezizomycotina</taxon>
        <taxon>Sordariomycetes</taxon>
        <taxon>Hypocreomycetidae</taxon>
        <taxon>Hypocreales</taxon>
        <taxon>Nectriaceae</taxon>
        <taxon>Dactylonectria</taxon>
    </lineage>
</organism>
<evidence type="ECO:0000256" key="5">
    <source>
        <dbReference type="ARBA" id="ARBA00023002"/>
    </source>
</evidence>
<dbReference type="SUPFAM" id="SSF48264">
    <property type="entry name" value="Cytochrome P450"/>
    <property type="match status" value="1"/>
</dbReference>
<comment type="caution">
    <text evidence="9">The sequence shown here is derived from an EMBL/GenBank/DDBJ whole genome shotgun (WGS) entry which is preliminary data.</text>
</comment>
<evidence type="ECO:0000256" key="6">
    <source>
        <dbReference type="ARBA" id="ARBA00023004"/>
    </source>
</evidence>
<reference evidence="9" key="1">
    <citation type="journal article" date="2021" name="Nat. Commun.">
        <title>Genetic determinants of endophytism in the Arabidopsis root mycobiome.</title>
        <authorList>
            <person name="Mesny F."/>
            <person name="Miyauchi S."/>
            <person name="Thiergart T."/>
            <person name="Pickel B."/>
            <person name="Atanasova L."/>
            <person name="Karlsson M."/>
            <person name="Huettel B."/>
            <person name="Barry K.W."/>
            <person name="Haridas S."/>
            <person name="Chen C."/>
            <person name="Bauer D."/>
            <person name="Andreopoulos W."/>
            <person name="Pangilinan J."/>
            <person name="LaButti K."/>
            <person name="Riley R."/>
            <person name="Lipzen A."/>
            <person name="Clum A."/>
            <person name="Drula E."/>
            <person name="Henrissat B."/>
            <person name="Kohler A."/>
            <person name="Grigoriev I.V."/>
            <person name="Martin F.M."/>
            <person name="Hacquard S."/>
        </authorList>
    </citation>
    <scope>NUCLEOTIDE SEQUENCE</scope>
    <source>
        <strain evidence="9">MPI-CAGE-AT-0021</strain>
    </source>
</reference>
<evidence type="ECO:0000313" key="10">
    <source>
        <dbReference type="Proteomes" id="UP000717696"/>
    </source>
</evidence>
<dbReference type="AlphaFoldDB" id="A0A9P9EYZ0"/>
<evidence type="ECO:0000256" key="7">
    <source>
        <dbReference type="ARBA" id="ARBA00023033"/>
    </source>
</evidence>
<dbReference type="EMBL" id="JAGMUU010000008">
    <property type="protein sequence ID" value="KAH7147176.1"/>
    <property type="molecule type" value="Genomic_DNA"/>
</dbReference>
<dbReference type="GO" id="GO:0020037">
    <property type="term" value="F:heme binding"/>
    <property type="evidence" value="ECO:0007669"/>
    <property type="project" value="InterPro"/>
</dbReference>
<dbReference type="GO" id="GO:0005506">
    <property type="term" value="F:iron ion binding"/>
    <property type="evidence" value="ECO:0007669"/>
    <property type="project" value="InterPro"/>
</dbReference>
<keyword evidence="7" id="KW-0503">Monooxygenase</keyword>
<evidence type="ECO:0000256" key="2">
    <source>
        <dbReference type="ARBA" id="ARBA00010617"/>
    </source>
</evidence>
<dbReference type="InterPro" id="IPR001128">
    <property type="entry name" value="Cyt_P450"/>
</dbReference>
<dbReference type="InterPro" id="IPR002401">
    <property type="entry name" value="Cyt_P450_E_grp-I"/>
</dbReference>
<proteinExistence type="inferred from homology"/>
<evidence type="ECO:0000313" key="9">
    <source>
        <dbReference type="EMBL" id="KAH7147176.1"/>
    </source>
</evidence>
<dbReference type="GO" id="GO:0016705">
    <property type="term" value="F:oxidoreductase activity, acting on paired donors, with incorporation or reduction of molecular oxygen"/>
    <property type="evidence" value="ECO:0007669"/>
    <property type="project" value="InterPro"/>
</dbReference>
<keyword evidence="5" id="KW-0560">Oxidoreductase</keyword>
<dbReference type="PRINTS" id="PR00463">
    <property type="entry name" value="EP450I"/>
</dbReference>
<keyword evidence="4" id="KW-0479">Metal-binding</keyword>
<comment type="cofactor">
    <cofactor evidence="1">
        <name>heme</name>
        <dbReference type="ChEBI" id="CHEBI:30413"/>
    </cofactor>
</comment>
<evidence type="ECO:0000256" key="3">
    <source>
        <dbReference type="ARBA" id="ARBA00022617"/>
    </source>
</evidence>
<sequence>MKGNPSLSPLSCFSTVASFLIVPSAFVAFYALCTIVYYLFLHPLQKYPGPKLWALSRLPFSYTWLSGIAYKKIFELHLQYGDLVRIAPNELIFGYPESFNDVMGHRKRGQEENGKDLDFWHGNDLTLVGSNHERHARIRKVLSHGFFAQAMMEQEPIFRRYVTLLINRPKTASASDPTQEMTAWYNWVTFDMIGDLAFGELFGFLQETRYHPWVKLIFKNIQGIAMATALSKFPLAILSPNVQIHHEFTEAQVAKRFSFKDPRPDFMEPMIKAREKSQTSHPEVLANAHNLIVGGSETTVTVLAGANYLLCPNQPSQCMMAVLHEALRLYPPVPSAIPHIPPIYGTTILFRQSLTIDIQTFLGIWPWPIFHNPDFFEDPESFIPERWLGDPRFDGNQKTAL</sequence>
<dbReference type="PANTHER" id="PTHR24305:SF29">
    <property type="entry name" value="BENZOATE-PARA-HYDROXYLASE"/>
    <property type="match status" value="1"/>
</dbReference>